<sequence length="525" mass="57821">MSTANQYPHLSVIGIEPWGHARPLCAFVSRVVLNRPVHITLFTTPRACARVKTEISRWFGPDDAERQSLIRVIALDNVAKGAGNPKEAFRIEQERYVVALLDAHKQLVAEKPVTCFDTKVEFPALPAPKIVVLDLFIAGQLVHGLHDVGDVKVVPFCPGMASFGYMTFAPIERGGRAYVKAKVLEEAEKTGRSAVDVADDFAHTYTDDIVHMPGFPDMYHWEHDPQESGQMSKGMLGGIWLSLFDAYDACDGLIIASPEPYEPQTVAATKEWFAETSRPVWVVGPLATSANTQEAIANEEAQSEKSADIKKFLDKTLKEHGEHSAIYISFGSKFWPFDTARLEAFVDVLLEKKIPFILSCGSPTAKLSESFTDKVEQSEVGLLSRWSPQQTILVHPALGWFVTHAGQGSVLESVQSGVPMICWPFQADQPANTVNLTANHDVAYELFEVRSGNGLKPLLRTGKAPVGTLDALRAEVHEVLDKAFGDDGAKKRSNIKNLQQKFDSAWDKGGSADIDMTRFLDSLTD</sequence>
<keyword evidence="2" id="KW-0808">Transferase</keyword>
<proteinExistence type="inferred from homology"/>
<evidence type="ECO:0008006" key="5">
    <source>
        <dbReference type="Google" id="ProtNLM"/>
    </source>
</evidence>
<dbReference type="SUPFAM" id="SSF53756">
    <property type="entry name" value="UDP-Glycosyltransferase/glycogen phosphorylase"/>
    <property type="match status" value="1"/>
</dbReference>
<evidence type="ECO:0000313" key="3">
    <source>
        <dbReference type="EMBL" id="THH23192.1"/>
    </source>
</evidence>
<reference evidence="3 4" key="1">
    <citation type="submission" date="2019-02" db="EMBL/GenBank/DDBJ databases">
        <title>Genome sequencing of the rare red list fungi Antrodiella citrinella (Flaviporus citrinellus).</title>
        <authorList>
            <person name="Buettner E."/>
            <person name="Kellner H."/>
        </authorList>
    </citation>
    <scope>NUCLEOTIDE SEQUENCE [LARGE SCALE GENOMIC DNA]</scope>
    <source>
        <strain evidence="3 4">DSM 108506</strain>
    </source>
</reference>
<evidence type="ECO:0000256" key="2">
    <source>
        <dbReference type="ARBA" id="ARBA00022679"/>
    </source>
</evidence>
<evidence type="ECO:0000256" key="1">
    <source>
        <dbReference type="ARBA" id="ARBA00009995"/>
    </source>
</evidence>
<dbReference type="Gene3D" id="3.40.50.2000">
    <property type="entry name" value="Glycogen Phosphorylase B"/>
    <property type="match status" value="2"/>
</dbReference>
<dbReference type="Pfam" id="PF00201">
    <property type="entry name" value="UDPGT"/>
    <property type="match status" value="1"/>
</dbReference>
<dbReference type="GO" id="GO:0035251">
    <property type="term" value="F:UDP-glucosyltransferase activity"/>
    <property type="evidence" value="ECO:0007669"/>
    <property type="project" value="TreeGrafter"/>
</dbReference>
<comment type="caution">
    <text evidence="3">The sequence shown here is derived from an EMBL/GenBank/DDBJ whole genome shotgun (WGS) entry which is preliminary data.</text>
</comment>
<dbReference type="PANTHER" id="PTHR48047">
    <property type="entry name" value="GLYCOSYLTRANSFERASE"/>
    <property type="match status" value="1"/>
</dbReference>
<dbReference type="Proteomes" id="UP000308730">
    <property type="component" value="Unassembled WGS sequence"/>
</dbReference>
<dbReference type="CDD" id="cd03784">
    <property type="entry name" value="GT1_Gtf-like"/>
    <property type="match status" value="1"/>
</dbReference>
<accession>A0A4S4MCH1</accession>
<dbReference type="EMBL" id="SGPM01000382">
    <property type="protein sequence ID" value="THH23192.1"/>
    <property type="molecule type" value="Genomic_DNA"/>
</dbReference>
<dbReference type="InterPro" id="IPR002213">
    <property type="entry name" value="UDP_glucos_trans"/>
</dbReference>
<keyword evidence="4" id="KW-1185">Reference proteome</keyword>
<gene>
    <name evidence="3" type="ORF">EUX98_g7990</name>
</gene>
<dbReference type="OrthoDB" id="5835829at2759"/>
<name>A0A4S4MCH1_9APHY</name>
<dbReference type="PANTHER" id="PTHR48047:SF215">
    <property type="entry name" value="GLYCOSYLTRANSFERASE"/>
    <property type="match status" value="1"/>
</dbReference>
<comment type="similarity">
    <text evidence="1">Belongs to the UDP-glycosyltransferase family.</text>
</comment>
<organism evidence="3 4">
    <name type="scientific">Antrodiella citrinella</name>
    <dbReference type="NCBI Taxonomy" id="2447956"/>
    <lineage>
        <taxon>Eukaryota</taxon>
        <taxon>Fungi</taxon>
        <taxon>Dikarya</taxon>
        <taxon>Basidiomycota</taxon>
        <taxon>Agaricomycotina</taxon>
        <taxon>Agaricomycetes</taxon>
        <taxon>Polyporales</taxon>
        <taxon>Steccherinaceae</taxon>
        <taxon>Antrodiella</taxon>
    </lineage>
</organism>
<protein>
    <recommendedName>
        <fullName evidence="5">UDP-glycosyltransferases domain-containing protein</fullName>
    </recommendedName>
</protein>
<evidence type="ECO:0000313" key="4">
    <source>
        <dbReference type="Proteomes" id="UP000308730"/>
    </source>
</evidence>
<dbReference type="AlphaFoldDB" id="A0A4S4MCH1"/>